<accession>A0A4Y2K4N4</accession>
<dbReference type="EMBL" id="BGPR01004210">
    <property type="protein sequence ID" value="GBM97187.1"/>
    <property type="molecule type" value="Genomic_DNA"/>
</dbReference>
<keyword evidence="2" id="KW-1185">Reference proteome</keyword>
<proteinExistence type="predicted"/>
<organism evidence="1 2">
    <name type="scientific">Araneus ventricosus</name>
    <name type="common">Orbweaver spider</name>
    <name type="synonym">Epeira ventricosa</name>
    <dbReference type="NCBI Taxonomy" id="182803"/>
    <lineage>
        <taxon>Eukaryota</taxon>
        <taxon>Metazoa</taxon>
        <taxon>Ecdysozoa</taxon>
        <taxon>Arthropoda</taxon>
        <taxon>Chelicerata</taxon>
        <taxon>Arachnida</taxon>
        <taxon>Araneae</taxon>
        <taxon>Araneomorphae</taxon>
        <taxon>Entelegynae</taxon>
        <taxon>Araneoidea</taxon>
        <taxon>Araneidae</taxon>
        <taxon>Araneus</taxon>
    </lineage>
</organism>
<dbReference type="OrthoDB" id="8027131at2759"/>
<protein>
    <submittedName>
        <fullName evidence="1">Uncharacterized protein</fullName>
    </submittedName>
</protein>
<dbReference type="Proteomes" id="UP000499080">
    <property type="component" value="Unassembled WGS sequence"/>
</dbReference>
<sequence length="157" mass="17722">MFRFFVEGNSCTISRIQFSAFDCIWISSLQIVCQSDHCHHIDEHFGQVKGVAKFTGGVVPGEDVMVIVPAFASRYQSHNRIFSGFYAPVKRLLTIFVCSAVYKPCAVKAYAISCHGSDEKRIPQSLAPTPNGYHGWQIEAEEEDQRNIKPVEINFIY</sequence>
<dbReference type="AlphaFoldDB" id="A0A4Y2K4N4"/>
<comment type="caution">
    <text evidence="1">The sequence shown here is derived from an EMBL/GenBank/DDBJ whole genome shotgun (WGS) entry which is preliminary data.</text>
</comment>
<name>A0A4Y2K4N4_ARAVE</name>
<reference evidence="1 2" key="1">
    <citation type="journal article" date="2019" name="Sci. Rep.">
        <title>Orb-weaving spider Araneus ventricosus genome elucidates the spidroin gene catalogue.</title>
        <authorList>
            <person name="Kono N."/>
            <person name="Nakamura H."/>
            <person name="Ohtoshi R."/>
            <person name="Moran D.A.P."/>
            <person name="Shinohara A."/>
            <person name="Yoshida Y."/>
            <person name="Fujiwara M."/>
            <person name="Mori M."/>
            <person name="Tomita M."/>
            <person name="Arakawa K."/>
        </authorList>
    </citation>
    <scope>NUCLEOTIDE SEQUENCE [LARGE SCALE GENOMIC DNA]</scope>
</reference>
<gene>
    <name evidence="1" type="ORF">AVEN_153494_1</name>
</gene>
<evidence type="ECO:0000313" key="1">
    <source>
        <dbReference type="EMBL" id="GBM97187.1"/>
    </source>
</evidence>
<evidence type="ECO:0000313" key="2">
    <source>
        <dbReference type="Proteomes" id="UP000499080"/>
    </source>
</evidence>